<dbReference type="Gene3D" id="1.10.150.20">
    <property type="entry name" value="5' to 3' exonuclease, C-terminal subdomain"/>
    <property type="match status" value="1"/>
</dbReference>
<evidence type="ECO:0000256" key="1">
    <source>
        <dbReference type="ARBA" id="ARBA00022670"/>
    </source>
</evidence>
<keyword evidence="3" id="KW-0378">Hydrolase</keyword>
<dbReference type="PROSITE" id="PS50249">
    <property type="entry name" value="MPN"/>
    <property type="match status" value="1"/>
</dbReference>
<evidence type="ECO:0000256" key="3">
    <source>
        <dbReference type="ARBA" id="ARBA00022801"/>
    </source>
</evidence>
<reference evidence="9 10" key="1">
    <citation type="journal article" date="2014" name="BMC Genomics">
        <title>Architecture and functions of a multipartite genome of the methylotrophic bacterium Paracoccus aminophilus JCM 7686, containing primary and secondary chromids.</title>
        <authorList>
            <person name="Dziewit L."/>
            <person name="Czarnecki J."/>
            <person name="Wibberg D."/>
            <person name="Radlinska M."/>
            <person name="Mrozek P."/>
            <person name="Szymczak M."/>
            <person name="Schluter A."/>
            <person name="Puhler A."/>
            <person name="Bartosik D."/>
        </authorList>
    </citation>
    <scope>NUCLEOTIDE SEQUENCE [LARGE SCALE GENOMIC DNA]</scope>
    <source>
        <strain evidence="9">JCM 7686</strain>
    </source>
</reference>
<evidence type="ECO:0000256" key="4">
    <source>
        <dbReference type="ARBA" id="ARBA00022833"/>
    </source>
</evidence>
<dbReference type="AlphaFoldDB" id="S5XRP6"/>
<dbReference type="STRING" id="1367847.JCM7686_3038"/>
<dbReference type="GO" id="GO:0046872">
    <property type="term" value="F:metal ion binding"/>
    <property type="evidence" value="ECO:0007669"/>
    <property type="project" value="UniProtKB-KW"/>
</dbReference>
<dbReference type="GO" id="GO:0008237">
    <property type="term" value="F:metallopeptidase activity"/>
    <property type="evidence" value="ECO:0007669"/>
    <property type="project" value="UniProtKB-KW"/>
</dbReference>
<evidence type="ECO:0000256" key="5">
    <source>
        <dbReference type="ARBA" id="ARBA00023049"/>
    </source>
</evidence>
<dbReference type="eggNOG" id="COG2003">
    <property type="taxonomic scope" value="Bacteria"/>
</dbReference>
<evidence type="ECO:0000256" key="2">
    <source>
        <dbReference type="ARBA" id="ARBA00022723"/>
    </source>
</evidence>
<dbReference type="InterPro" id="IPR001405">
    <property type="entry name" value="UPF0758"/>
</dbReference>
<keyword evidence="5" id="KW-0482">Metalloprotease</keyword>
<dbReference type="KEGG" id="pami:JCM7686_3038"/>
<evidence type="ECO:0000313" key="10">
    <source>
        <dbReference type="Proteomes" id="UP000015480"/>
    </source>
</evidence>
<dbReference type="Gene3D" id="3.40.140.10">
    <property type="entry name" value="Cytidine Deaminase, domain 2"/>
    <property type="match status" value="1"/>
</dbReference>
<dbReference type="GO" id="GO:0006508">
    <property type="term" value="P:proteolysis"/>
    <property type="evidence" value="ECO:0007669"/>
    <property type="project" value="UniProtKB-KW"/>
</dbReference>
<dbReference type="PATRIC" id="fig|1367847.3.peg.3057"/>
<keyword evidence="2" id="KW-0479">Metal-binding</keyword>
<name>S5XRP6_PARAH</name>
<dbReference type="SUPFAM" id="SSF102712">
    <property type="entry name" value="JAB1/MPN domain"/>
    <property type="match status" value="1"/>
</dbReference>
<accession>S5XRP6</accession>
<dbReference type="Pfam" id="PF20582">
    <property type="entry name" value="UPF0758_N"/>
    <property type="match status" value="1"/>
</dbReference>
<evidence type="ECO:0000256" key="7">
    <source>
        <dbReference type="SAM" id="MobiDB-lite"/>
    </source>
</evidence>
<gene>
    <name evidence="9" type="ORF">JCM7686_3038</name>
</gene>
<evidence type="ECO:0000256" key="6">
    <source>
        <dbReference type="RuleBase" id="RU003797"/>
    </source>
</evidence>
<dbReference type="InterPro" id="IPR025657">
    <property type="entry name" value="RadC_JAB"/>
</dbReference>
<dbReference type="NCBIfam" id="NF000642">
    <property type="entry name" value="PRK00024.1"/>
    <property type="match status" value="1"/>
</dbReference>
<organism evidence="9 10">
    <name type="scientific">Paracoccus aminophilus JCM 7686</name>
    <dbReference type="NCBI Taxonomy" id="1367847"/>
    <lineage>
        <taxon>Bacteria</taxon>
        <taxon>Pseudomonadati</taxon>
        <taxon>Pseudomonadota</taxon>
        <taxon>Alphaproteobacteria</taxon>
        <taxon>Rhodobacterales</taxon>
        <taxon>Paracoccaceae</taxon>
        <taxon>Paracoccus</taxon>
    </lineage>
</organism>
<feature type="domain" description="MPN" evidence="8">
    <location>
        <begin position="139"/>
        <end position="261"/>
    </location>
</feature>
<keyword evidence="10" id="KW-1185">Reference proteome</keyword>
<dbReference type="NCBIfam" id="TIGR00608">
    <property type="entry name" value="radc"/>
    <property type="match status" value="1"/>
</dbReference>
<dbReference type="InterPro" id="IPR037518">
    <property type="entry name" value="MPN"/>
</dbReference>
<dbReference type="Pfam" id="PF04002">
    <property type="entry name" value="RadC"/>
    <property type="match status" value="1"/>
</dbReference>
<proteinExistence type="inferred from homology"/>
<feature type="region of interest" description="Disordered" evidence="7">
    <location>
        <begin position="18"/>
        <end position="41"/>
    </location>
</feature>
<dbReference type="RefSeq" id="WP_020951711.1">
    <property type="nucleotide sequence ID" value="NC_022041.1"/>
</dbReference>
<dbReference type="SUPFAM" id="SSF47781">
    <property type="entry name" value="RuvA domain 2-like"/>
    <property type="match status" value="1"/>
</dbReference>
<dbReference type="PROSITE" id="PS01302">
    <property type="entry name" value="UPF0758"/>
    <property type="match status" value="1"/>
</dbReference>
<dbReference type="PANTHER" id="PTHR30471">
    <property type="entry name" value="DNA REPAIR PROTEIN RADC"/>
    <property type="match status" value="1"/>
</dbReference>
<dbReference type="InterPro" id="IPR010994">
    <property type="entry name" value="RuvA_2-like"/>
</dbReference>
<dbReference type="HOGENOM" id="CLU_073529_0_0_5"/>
<sequence length="261" mass="28754">MSPNRAFSEMPLPLFAAPDLVTDEASPTDRPSGASGKAPSYLADHRSRLRDRFMSGGAAAMPDYELLELVLFRAIPRQDVKPLARRLLEVFGDFNRVLSANPARLADIPGIGPAVIQELKIVEAAAHRLARSKVMGRPVLSSWDALLDYCHTAMAHAEIEQFRTLYLDRKNMLIADEEQARGTVDHVPVYPREIMRRALGLNASALILVHNHPSGDPTPSEADIVMTARIVRAAEVMGITVHDHLIIGKSRELSFRAEGLL</sequence>
<dbReference type="InterPro" id="IPR046778">
    <property type="entry name" value="UPF0758_N"/>
</dbReference>
<dbReference type="InterPro" id="IPR020891">
    <property type="entry name" value="UPF0758_CS"/>
</dbReference>
<dbReference type="EMBL" id="CP006650">
    <property type="protein sequence ID" value="AGT10074.1"/>
    <property type="molecule type" value="Genomic_DNA"/>
</dbReference>
<keyword evidence="4" id="KW-0862">Zinc</keyword>
<dbReference type="PANTHER" id="PTHR30471:SF3">
    <property type="entry name" value="UPF0758 PROTEIN YEES-RELATED"/>
    <property type="match status" value="1"/>
</dbReference>
<dbReference type="Proteomes" id="UP000015480">
    <property type="component" value="Chromosome"/>
</dbReference>
<evidence type="ECO:0000259" key="8">
    <source>
        <dbReference type="PROSITE" id="PS50249"/>
    </source>
</evidence>
<protein>
    <submittedName>
        <fullName evidence="9">DNA repair protein RadC</fullName>
    </submittedName>
</protein>
<evidence type="ECO:0000313" key="9">
    <source>
        <dbReference type="EMBL" id="AGT10074.1"/>
    </source>
</evidence>
<dbReference type="OrthoDB" id="9804482at2"/>
<comment type="similarity">
    <text evidence="6">Belongs to the UPF0758 family.</text>
</comment>
<keyword evidence="1" id="KW-0645">Protease</keyword>
<dbReference type="CDD" id="cd08071">
    <property type="entry name" value="MPN_DUF2466"/>
    <property type="match status" value="1"/>
</dbReference>